<dbReference type="SUPFAM" id="SSF54862">
    <property type="entry name" value="4Fe-4S ferredoxins"/>
    <property type="match status" value="1"/>
</dbReference>
<dbReference type="EMBL" id="FMXB01000011">
    <property type="protein sequence ID" value="SDA59588.1"/>
    <property type="molecule type" value="Genomic_DNA"/>
</dbReference>
<keyword evidence="3" id="KW-1185">Reference proteome</keyword>
<dbReference type="PROSITE" id="PS51379">
    <property type="entry name" value="4FE4S_FER_2"/>
    <property type="match status" value="1"/>
</dbReference>
<proteinExistence type="predicted"/>
<evidence type="ECO:0000313" key="2">
    <source>
        <dbReference type="EMBL" id="SDA59588.1"/>
    </source>
</evidence>
<sequence>MRIRYHQPIPNFFKIENPINPLNSISDDVLNELNQLINEKDFFNASFSRLSEEFKNEWGIDWDNIIILKYKMSDDILTMEPSREKCVLEDKEFQEFGKKAFEIADYLRQKGFRADLIHPLDDAVSLRAIAMQSNDCIITRSNMCMFKEALNVGFFMIETSIENLPFKSENDMQWVEDFCSACGVCVDRCPENAFDEEGKFQRKLCTAHKEGCSKCVLLCPFYKRGYDKVKKRYERKQGVL</sequence>
<reference evidence="2 3" key="1">
    <citation type="submission" date="2016-10" db="EMBL/GenBank/DDBJ databases">
        <authorList>
            <person name="Varghese N."/>
            <person name="Submissions S."/>
        </authorList>
    </citation>
    <scope>NUCLEOTIDE SEQUENCE [LARGE SCALE GENOMIC DNA]</scope>
    <source>
        <strain evidence="2 3">DSM 16643</strain>
    </source>
</reference>
<dbReference type="Proteomes" id="UP000323439">
    <property type="component" value="Unassembled WGS sequence"/>
</dbReference>
<dbReference type="InterPro" id="IPR017900">
    <property type="entry name" value="4Fe4S_Fe_S_CS"/>
</dbReference>
<dbReference type="PROSITE" id="PS00198">
    <property type="entry name" value="4FE4S_FER_1"/>
    <property type="match status" value="1"/>
</dbReference>
<evidence type="ECO:0000259" key="1">
    <source>
        <dbReference type="PROSITE" id="PS51379"/>
    </source>
</evidence>
<dbReference type="Pfam" id="PF00037">
    <property type="entry name" value="Fer4"/>
    <property type="match status" value="1"/>
</dbReference>
<dbReference type="GO" id="GO:0016491">
    <property type="term" value="F:oxidoreductase activity"/>
    <property type="evidence" value="ECO:0007669"/>
    <property type="project" value="UniProtKB-ARBA"/>
</dbReference>
<protein>
    <submittedName>
        <fullName evidence="2">4Fe-4S binding domain-containing protein</fullName>
    </submittedName>
</protein>
<dbReference type="Gene3D" id="3.30.70.20">
    <property type="match status" value="1"/>
</dbReference>
<accession>A0A1G5WN42</accession>
<feature type="domain" description="4Fe-4S ferredoxin-type" evidence="1">
    <location>
        <begin position="170"/>
        <end position="199"/>
    </location>
</feature>
<name>A0A1G5WN42_9EURY</name>
<organism evidence="2 3">
    <name type="scientific">Methanobrevibacter millerae</name>
    <dbReference type="NCBI Taxonomy" id="230361"/>
    <lineage>
        <taxon>Archaea</taxon>
        <taxon>Methanobacteriati</taxon>
        <taxon>Methanobacteriota</taxon>
        <taxon>Methanomada group</taxon>
        <taxon>Methanobacteria</taxon>
        <taxon>Methanobacteriales</taxon>
        <taxon>Methanobacteriaceae</taxon>
        <taxon>Methanobrevibacter</taxon>
    </lineage>
</organism>
<gene>
    <name evidence="2" type="ORF">SAMN02910315_01534</name>
</gene>
<dbReference type="AlphaFoldDB" id="A0A1G5WN42"/>
<evidence type="ECO:0000313" key="3">
    <source>
        <dbReference type="Proteomes" id="UP000323439"/>
    </source>
</evidence>
<dbReference type="InterPro" id="IPR017896">
    <property type="entry name" value="4Fe4S_Fe-S-bd"/>
</dbReference>